<protein>
    <recommendedName>
        <fullName evidence="1">Integrase zinc-binding domain-containing protein</fullName>
    </recommendedName>
</protein>
<dbReference type="EMBL" id="JARPOI010000136">
    <property type="protein sequence ID" value="KAJ9129484.1"/>
    <property type="molecule type" value="Genomic_DNA"/>
</dbReference>
<organism evidence="2 3">
    <name type="scientific">Hevea brasiliensis</name>
    <name type="common">Para rubber tree</name>
    <name type="synonym">Siphonia brasiliensis</name>
    <dbReference type="NCBI Taxonomy" id="3981"/>
    <lineage>
        <taxon>Eukaryota</taxon>
        <taxon>Viridiplantae</taxon>
        <taxon>Streptophyta</taxon>
        <taxon>Embryophyta</taxon>
        <taxon>Tracheophyta</taxon>
        <taxon>Spermatophyta</taxon>
        <taxon>Magnoliopsida</taxon>
        <taxon>eudicotyledons</taxon>
        <taxon>Gunneridae</taxon>
        <taxon>Pentapetalae</taxon>
        <taxon>rosids</taxon>
        <taxon>fabids</taxon>
        <taxon>Malpighiales</taxon>
        <taxon>Euphorbiaceae</taxon>
        <taxon>Crotonoideae</taxon>
        <taxon>Micrandreae</taxon>
        <taxon>Hevea</taxon>
    </lineage>
</organism>
<comment type="caution">
    <text evidence="2">The sequence shown here is derived from an EMBL/GenBank/DDBJ whole genome shotgun (WGS) entry which is preliminary data.</text>
</comment>
<dbReference type="InterPro" id="IPR041588">
    <property type="entry name" value="Integrase_H2C2"/>
</dbReference>
<keyword evidence="3" id="KW-1185">Reference proteome</keyword>
<dbReference type="Proteomes" id="UP001174677">
    <property type="component" value="Unassembled WGS sequence"/>
</dbReference>
<dbReference type="PANTHER" id="PTHR45835:SF99">
    <property type="entry name" value="CHROMO DOMAIN-CONTAINING PROTEIN-RELATED"/>
    <property type="match status" value="1"/>
</dbReference>
<feature type="non-terminal residue" evidence="2">
    <location>
        <position position="1"/>
    </location>
</feature>
<dbReference type="Gene3D" id="1.10.340.70">
    <property type="match status" value="1"/>
</dbReference>
<feature type="domain" description="Integrase zinc-binding" evidence="1">
    <location>
        <begin position="74"/>
        <end position="118"/>
    </location>
</feature>
<name>A0ABQ9K9W3_HEVBR</name>
<dbReference type="PANTHER" id="PTHR45835">
    <property type="entry name" value="YALI0A06105P"/>
    <property type="match status" value="1"/>
</dbReference>
<dbReference type="Pfam" id="PF17921">
    <property type="entry name" value="Integrase_H2C2"/>
    <property type="match status" value="1"/>
</dbReference>
<reference evidence="2 3" key="1">
    <citation type="journal article" date="2023" name="Plant Biotechnol. J.">
        <title>Chromosome-level wild Hevea brasiliensis genome provides new tools for genomic-assisted breeding and valuable loci to elevate rubber yield.</title>
        <authorList>
            <person name="Cheng H."/>
            <person name="Song X."/>
            <person name="Hu Y."/>
            <person name="Wu T."/>
            <person name="Yang Q."/>
            <person name="An Z."/>
            <person name="Feng S."/>
            <person name="Deng Z."/>
            <person name="Wu W."/>
            <person name="Zeng X."/>
            <person name="Tu M."/>
            <person name="Wang X."/>
            <person name="Huang H."/>
        </authorList>
    </citation>
    <scope>NUCLEOTIDE SEQUENCE [LARGE SCALE GENOMIC DNA]</scope>
    <source>
        <strain evidence="2">MT/VB/25A 57/8</strain>
    </source>
</reference>
<proteinExistence type="predicted"/>
<sequence length="177" mass="20301">YDCTIQYHPGKANVVADALSRKSSGSLAHISAEKRPLIREVHELMDQGLILDLSDEGVLLAHFSVRICVPDVDNLRNEIMQEAHYTLYNVHPGSTKMYHDVKDSYWWNGMKRDIADFVYHSSIGMAPYEALYGRKCRSPLCWTEMGESKVHDLDLVQYTSEVVPLIRERLKTNFQEA</sequence>
<evidence type="ECO:0000313" key="2">
    <source>
        <dbReference type="EMBL" id="KAJ9129484.1"/>
    </source>
</evidence>
<accession>A0ABQ9K9W3</accession>
<evidence type="ECO:0000313" key="3">
    <source>
        <dbReference type="Proteomes" id="UP001174677"/>
    </source>
</evidence>
<evidence type="ECO:0000259" key="1">
    <source>
        <dbReference type="Pfam" id="PF17921"/>
    </source>
</evidence>
<gene>
    <name evidence="2" type="ORF">P3X46_033810</name>
</gene>